<organism evidence="1">
    <name type="scientific">marine sediment metagenome</name>
    <dbReference type="NCBI Taxonomy" id="412755"/>
    <lineage>
        <taxon>unclassified sequences</taxon>
        <taxon>metagenomes</taxon>
        <taxon>ecological metagenomes</taxon>
    </lineage>
</organism>
<evidence type="ECO:0000313" key="1">
    <source>
        <dbReference type="EMBL" id="KKK82577.1"/>
    </source>
</evidence>
<protein>
    <submittedName>
        <fullName evidence="1">Uncharacterized protein</fullName>
    </submittedName>
</protein>
<dbReference type="EMBL" id="LAZR01052606">
    <property type="protein sequence ID" value="KKK82577.1"/>
    <property type="molecule type" value="Genomic_DNA"/>
</dbReference>
<proteinExistence type="predicted"/>
<dbReference type="AlphaFoldDB" id="A0A0F8YMI2"/>
<accession>A0A0F8YMI2</accession>
<gene>
    <name evidence="1" type="ORF">LCGC14_2802000</name>
</gene>
<comment type="caution">
    <text evidence="1">The sequence shown here is derived from an EMBL/GenBank/DDBJ whole genome shotgun (WGS) entry which is preliminary data.</text>
</comment>
<sequence>MAAATSSRSNDSPASVDTTFRRARRRFRSLISRSRWAIVANTKVEKAKAAVETAARITTVWPQAGTELPYSPRVTSSNTTTNAVGTTTLIQRSVRILNILFITSSLGPMAWSAPMPFDLFTPSRGHMSSY</sequence>
<name>A0A0F8YMI2_9ZZZZ</name>
<reference evidence="1" key="1">
    <citation type="journal article" date="2015" name="Nature">
        <title>Complex archaea that bridge the gap between prokaryotes and eukaryotes.</title>
        <authorList>
            <person name="Spang A."/>
            <person name="Saw J.H."/>
            <person name="Jorgensen S.L."/>
            <person name="Zaremba-Niedzwiedzka K."/>
            <person name="Martijn J."/>
            <person name="Lind A.E."/>
            <person name="van Eijk R."/>
            <person name="Schleper C."/>
            <person name="Guy L."/>
            <person name="Ettema T.J."/>
        </authorList>
    </citation>
    <scope>NUCLEOTIDE SEQUENCE</scope>
</reference>